<dbReference type="EMBL" id="FR906351">
    <property type="protein sequence ID" value="CDQ84172.1"/>
    <property type="molecule type" value="Genomic_DNA"/>
</dbReference>
<dbReference type="GO" id="GO:0019934">
    <property type="term" value="P:cGMP-mediated signaling"/>
    <property type="evidence" value="ECO:0007669"/>
    <property type="project" value="TreeGrafter"/>
</dbReference>
<dbReference type="STRING" id="8022.A0A060XY31"/>
<evidence type="ECO:0000313" key="2">
    <source>
        <dbReference type="EMBL" id="CDQ84172.1"/>
    </source>
</evidence>
<dbReference type="GO" id="GO:0020037">
    <property type="term" value="F:heme binding"/>
    <property type="evidence" value="ECO:0007669"/>
    <property type="project" value="InterPro"/>
</dbReference>
<dbReference type="PANTHER" id="PTHR45655:SF17">
    <property type="entry name" value="GUANYLATE CYCLASE SOLUBLE SUBUNIT BETA-2"/>
    <property type="match status" value="1"/>
</dbReference>
<dbReference type="Pfam" id="PF07700">
    <property type="entry name" value="HNOB"/>
    <property type="match status" value="1"/>
</dbReference>
<dbReference type="SUPFAM" id="SSF111126">
    <property type="entry name" value="Ligand-binding domain in the NO signalling and Golgi transport"/>
    <property type="match status" value="1"/>
</dbReference>
<evidence type="ECO:0000313" key="3">
    <source>
        <dbReference type="Proteomes" id="UP000193380"/>
    </source>
</evidence>
<dbReference type="InterPro" id="IPR011644">
    <property type="entry name" value="Heme_NO-bd"/>
</dbReference>
<organism evidence="2 3">
    <name type="scientific">Oncorhynchus mykiss</name>
    <name type="common">Rainbow trout</name>
    <name type="synonym">Salmo gairdneri</name>
    <dbReference type="NCBI Taxonomy" id="8022"/>
    <lineage>
        <taxon>Eukaryota</taxon>
        <taxon>Metazoa</taxon>
        <taxon>Chordata</taxon>
        <taxon>Craniata</taxon>
        <taxon>Vertebrata</taxon>
        <taxon>Euteleostomi</taxon>
        <taxon>Actinopterygii</taxon>
        <taxon>Neopterygii</taxon>
        <taxon>Teleostei</taxon>
        <taxon>Protacanthopterygii</taxon>
        <taxon>Salmoniformes</taxon>
        <taxon>Salmonidae</taxon>
        <taxon>Salmoninae</taxon>
        <taxon>Oncorhynchus</taxon>
    </lineage>
</organism>
<dbReference type="GO" id="GO:0008074">
    <property type="term" value="C:guanylate cyclase complex, soluble"/>
    <property type="evidence" value="ECO:0007669"/>
    <property type="project" value="TreeGrafter"/>
</dbReference>
<reference evidence="2" key="1">
    <citation type="journal article" date="2014" name="Nat. Commun.">
        <title>The rainbow trout genome provides novel insights into evolution after whole-genome duplication in vertebrates.</title>
        <authorList>
            <person name="Berthelot C."/>
            <person name="Brunet F."/>
            <person name="Chalopin D."/>
            <person name="Juanchich A."/>
            <person name="Bernard M."/>
            <person name="Noel B."/>
            <person name="Bento P."/>
            <person name="Da Silva C."/>
            <person name="Labadie K."/>
            <person name="Alberti A."/>
            <person name="Aury J.M."/>
            <person name="Louis A."/>
            <person name="Dehais P."/>
            <person name="Bardou P."/>
            <person name="Montfort J."/>
            <person name="Klopp C."/>
            <person name="Cabau C."/>
            <person name="Gaspin C."/>
            <person name="Thorgaard G.H."/>
            <person name="Boussaha M."/>
            <person name="Quillet E."/>
            <person name="Guyomard R."/>
            <person name="Galiana D."/>
            <person name="Bobe J."/>
            <person name="Volff J.N."/>
            <person name="Genet C."/>
            <person name="Wincker P."/>
            <person name="Jaillon O."/>
            <person name="Roest Crollius H."/>
            <person name="Guiguen Y."/>
        </authorList>
    </citation>
    <scope>NUCLEOTIDE SEQUENCE [LARGE SCALE GENOMIC DNA]</scope>
</reference>
<evidence type="ECO:0000259" key="1">
    <source>
        <dbReference type="Pfam" id="PF07700"/>
    </source>
</evidence>
<dbReference type="AlphaFoldDB" id="A0A060XY31"/>
<name>A0A060XY31_ONCMY</name>
<dbReference type="GO" id="GO:0004383">
    <property type="term" value="F:guanylate cyclase activity"/>
    <property type="evidence" value="ECO:0007669"/>
    <property type="project" value="TreeGrafter"/>
</dbReference>
<sequence length="127" mass="14806">MTYEIYDDVITLRLVQEACTMLDMPSEVVLKLFREYFFSFCKMAGYDTMLRTLGGNLVEFIENLDALHSYLALSYQEMNAPSIRVEKNDDGRMLLHYYSDRKGLQCLAKVFGPLELCDLLPHFRLQT</sequence>
<feature type="domain" description="Heme NO-binding" evidence="1">
    <location>
        <begin position="2"/>
        <end position="107"/>
    </location>
</feature>
<dbReference type="InterPro" id="IPR024096">
    <property type="entry name" value="NO_sig/Golgi_transp_ligand-bd"/>
</dbReference>
<dbReference type="Proteomes" id="UP000193380">
    <property type="component" value="Unassembled WGS sequence"/>
</dbReference>
<dbReference type="PANTHER" id="PTHR45655">
    <property type="entry name" value="GUANYLATE CYCLASE SOLUBLE SUBUNIT BETA-2"/>
    <property type="match status" value="1"/>
</dbReference>
<proteinExistence type="predicted"/>
<reference evidence="2" key="2">
    <citation type="submission" date="2014-03" db="EMBL/GenBank/DDBJ databases">
        <authorList>
            <person name="Genoscope - CEA"/>
        </authorList>
    </citation>
    <scope>NUCLEOTIDE SEQUENCE</scope>
</reference>
<protein>
    <recommendedName>
        <fullName evidence="1">Heme NO-binding domain-containing protein</fullName>
    </recommendedName>
</protein>
<dbReference type="PaxDb" id="8022-A0A060XY31"/>
<gene>
    <name evidence="2" type="ORF">GSONMT00016367001</name>
</gene>
<dbReference type="Gene3D" id="3.90.1520.10">
    <property type="entry name" value="H-NOX domain"/>
    <property type="match status" value="1"/>
</dbReference>
<accession>A0A060XY31</accession>
<dbReference type="GO" id="GO:0070482">
    <property type="term" value="P:response to oxygen levels"/>
    <property type="evidence" value="ECO:0007669"/>
    <property type="project" value="TreeGrafter"/>
</dbReference>
<dbReference type="InterPro" id="IPR038158">
    <property type="entry name" value="H-NOX_domain_sf"/>
</dbReference>